<dbReference type="Gene3D" id="3.40.50.12780">
    <property type="entry name" value="N-terminal domain of ligase-like"/>
    <property type="match status" value="1"/>
</dbReference>
<dbReference type="PROSITE" id="PS00455">
    <property type="entry name" value="AMP_BINDING"/>
    <property type="match status" value="1"/>
</dbReference>
<keyword evidence="2" id="KW-0812">Transmembrane</keyword>
<keyword evidence="2" id="KW-0472">Membrane</keyword>
<dbReference type="InterPro" id="IPR042099">
    <property type="entry name" value="ANL_N_sf"/>
</dbReference>
<dbReference type="EMBL" id="JADPUN010000145">
    <property type="protein sequence ID" value="MBF9130104.1"/>
    <property type="molecule type" value="Genomic_DNA"/>
</dbReference>
<dbReference type="PANTHER" id="PTHR22754:SF32">
    <property type="entry name" value="DISCO-INTERACTING PROTEIN 2"/>
    <property type="match status" value="1"/>
</dbReference>
<comment type="caution">
    <text evidence="4">The sequence shown here is derived from an EMBL/GenBank/DDBJ whole genome shotgun (WGS) entry which is preliminary data.</text>
</comment>
<feature type="transmembrane region" description="Helical" evidence="2">
    <location>
        <begin position="504"/>
        <end position="526"/>
    </location>
</feature>
<accession>A0ABS0GVY4</accession>
<organism evidence="4 5">
    <name type="scientific">Plantactinospora alkalitolerans</name>
    <dbReference type="NCBI Taxonomy" id="2789879"/>
    <lineage>
        <taxon>Bacteria</taxon>
        <taxon>Bacillati</taxon>
        <taxon>Actinomycetota</taxon>
        <taxon>Actinomycetes</taxon>
        <taxon>Micromonosporales</taxon>
        <taxon>Micromonosporaceae</taxon>
        <taxon>Plantactinospora</taxon>
    </lineage>
</organism>
<dbReference type="SUPFAM" id="SSF56801">
    <property type="entry name" value="Acetyl-CoA synthetase-like"/>
    <property type="match status" value="1"/>
</dbReference>
<sequence>MSTVTTVLDHLARQASLAPGRTAFSTWCDGQIVAAVSYLELWRMAERVGRGLRSLGADPGDRVVLVMPNDPRFAGALLGCVHAGVIAVPAPVPAGSRTRAFRDRLAPMVRDCAPRLLVTIDDLTGTVEAALPTQLAVRVVSWDCLLDAAEDREDGPYGMTEPDDALLLQYTSGSTGRPKGVVATHGMVAAQCAQARTAYAEGPQDLAVTWVPLFHDMGLVTGVLRPLYSGYPSVLMNPRDFTARPRAWLEAIQHCRGTLSSAPNFAYEHCVRKIRHDASDPLDLSSWRVARNAGEVVHSDTADRFVAAFAGAGFRAESFCPSYGMAEATLTVSTCGPSVPPLRMSIRRGGGAPERVETVISSGVPMPGTRVVVRDNGVPAAEGKTGELWISGPQVFSHYWPDHRAPLEDGLLRTGDLGFIRHGHVFVLGRVDDTLVVNGRNFYNHDIGHACAGVVGLRPGRAVAVKAPRAGMGDDAVWLVGEVANDSESTTASLERTAGEVRKVVFAATGLAVAGVGLLAPGAIPLTTSGKIRVGRVRDGLVSGTLPLIWQD</sequence>
<dbReference type="InterPro" id="IPR045851">
    <property type="entry name" value="AMP-bd_C_sf"/>
</dbReference>
<evidence type="ECO:0000313" key="4">
    <source>
        <dbReference type="EMBL" id="MBF9130104.1"/>
    </source>
</evidence>
<comment type="similarity">
    <text evidence="1">Belongs to the ATP-dependent AMP-binding enzyme family.</text>
</comment>
<evidence type="ECO:0000256" key="2">
    <source>
        <dbReference type="SAM" id="Phobius"/>
    </source>
</evidence>
<gene>
    <name evidence="4" type="ORF">I0C86_14215</name>
</gene>
<evidence type="ECO:0000256" key="1">
    <source>
        <dbReference type="ARBA" id="ARBA00006432"/>
    </source>
</evidence>
<protein>
    <submittedName>
        <fullName evidence="4">AMP-binding protein</fullName>
    </submittedName>
</protein>
<dbReference type="RefSeq" id="WP_196201686.1">
    <property type="nucleotide sequence ID" value="NZ_JADPUN010000145.1"/>
</dbReference>
<dbReference type="Proteomes" id="UP000638560">
    <property type="component" value="Unassembled WGS sequence"/>
</dbReference>
<proteinExistence type="inferred from homology"/>
<dbReference type="Gene3D" id="3.30.300.30">
    <property type="match status" value="1"/>
</dbReference>
<feature type="domain" description="AMP-dependent synthetase/ligase" evidence="3">
    <location>
        <begin position="12"/>
        <end position="400"/>
    </location>
</feature>
<dbReference type="InterPro" id="IPR000873">
    <property type="entry name" value="AMP-dep_synth/lig_dom"/>
</dbReference>
<keyword evidence="2" id="KW-1133">Transmembrane helix</keyword>
<dbReference type="PANTHER" id="PTHR22754">
    <property type="entry name" value="DISCO-INTERACTING PROTEIN 2 DIP2 -RELATED"/>
    <property type="match status" value="1"/>
</dbReference>
<name>A0ABS0GVY4_9ACTN</name>
<evidence type="ECO:0000313" key="5">
    <source>
        <dbReference type="Proteomes" id="UP000638560"/>
    </source>
</evidence>
<reference evidence="4 5" key="1">
    <citation type="submission" date="2020-11" db="EMBL/GenBank/DDBJ databases">
        <title>A novel isolate from a Black sea contaminated sediment with potential to produce alkanes: Plantactinospora alkalitolerans sp. nov.</title>
        <authorList>
            <person name="Carro L."/>
            <person name="Veyisoglu A."/>
            <person name="Guven K."/>
            <person name="Schumann P."/>
            <person name="Klenk H.-P."/>
            <person name="Sahin N."/>
        </authorList>
    </citation>
    <scope>NUCLEOTIDE SEQUENCE [LARGE SCALE GENOMIC DNA]</scope>
    <source>
        <strain evidence="4 5">S1510</strain>
    </source>
</reference>
<keyword evidence="5" id="KW-1185">Reference proteome</keyword>
<dbReference type="InterPro" id="IPR020845">
    <property type="entry name" value="AMP-binding_CS"/>
</dbReference>
<evidence type="ECO:0000259" key="3">
    <source>
        <dbReference type="Pfam" id="PF00501"/>
    </source>
</evidence>
<dbReference type="Pfam" id="PF00501">
    <property type="entry name" value="AMP-binding"/>
    <property type="match status" value="1"/>
</dbReference>